<keyword evidence="1" id="KW-0812">Transmembrane</keyword>
<dbReference type="RefSeq" id="WP_017107730.1">
    <property type="nucleotide sequence ID" value="NZ_MAKA01000010.1"/>
</dbReference>
<dbReference type="AlphaFoldDB" id="A0A1B9QPC9"/>
<name>A0A1B9QPC9_9VIBR</name>
<gene>
    <name evidence="2" type="ORF">BCV30_10550</name>
</gene>
<organism evidence="2 3">
    <name type="scientific">Vibrio lentus</name>
    <dbReference type="NCBI Taxonomy" id="136468"/>
    <lineage>
        <taxon>Bacteria</taxon>
        <taxon>Pseudomonadati</taxon>
        <taxon>Pseudomonadota</taxon>
        <taxon>Gammaproteobacteria</taxon>
        <taxon>Vibrionales</taxon>
        <taxon>Vibrionaceae</taxon>
        <taxon>Vibrio</taxon>
    </lineage>
</organism>
<reference evidence="3" key="1">
    <citation type="submission" date="2016-07" db="EMBL/GenBank/DDBJ databases">
        <title>Nontailed viruses are major unrecognized killers of bacteria in the ocean.</title>
        <authorList>
            <person name="Kauffman K."/>
            <person name="Hussain F."/>
            <person name="Yang J."/>
            <person name="Arevalo P."/>
            <person name="Brown J."/>
            <person name="Cutler M."/>
            <person name="Kelly L."/>
            <person name="Polz M.F."/>
        </authorList>
    </citation>
    <scope>NUCLEOTIDE SEQUENCE [LARGE SCALE GENOMIC DNA]</scope>
    <source>
        <strain evidence="3">10N.286.55.C1</strain>
    </source>
</reference>
<proteinExistence type="predicted"/>
<evidence type="ECO:0000256" key="1">
    <source>
        <dbReference type="SAM" id="Phobius"/>
    </source>
</evidence>
<feature type="transmembrane region" description="Helical" evidence="1">
    <location>
        <begin position="35"/>
        <end position="55"/>
    </location>
</feature>
<evidence type="ECO:0000313" key="3">
    <source>
        <dbReference type="Proteomes" id="UP000235778"/>
    </source>
</evidence>
<comment type="caution">
    <text evidence="2">The sequence shown here is derived from an EMBL/GenBank/DDBJ whole genome shotgun (WGS) entry which is preliminary data.</text>
</comment>
<protein>
    <submittedName>
        <fullName evidence="2">DUF4405 domain-containing protein</fullName>
    </submittedName>
</protein>
<keyword evidence="1" id="KW-1133">Transmembrane helix</keyword>
<evidence type="ECO:0000313" key="2">
    <source>
        <dbReference type="EMBL" id="PME62329.1"/>
    </source>
</evidence>
<sequence length="158" mass="17465">MLQRKKTTPLLIISSLLVLTSGVMLFFDIIPQKVILMHEWIGLILALAVVSHVLMHKRSVQMHLKKGSNLVLMVCVLLLGSSMLQPEDGAGNPAANLFTAIDNASMETIASLKHMSFEEIEDVMQANHITITSNNTTVTEVANQNNVTTEQLLELVFR</sequence>
<keyword evidence="1" id="KW-0472">Membrane</keyword>
<dbReference type="EMBL" id="MCSI01000128">
    <property type="protein sequence ID" value="PME62329.1"/>
    <property type="molecule type" value="Genomic_DNA"/>
</dbReference>
<accession>A0A1B9QPC9</accession>
<dbReference type="Proteomes" id="UP000235778">
    <property type="component" value="Unassembled WGS sequence"/>
</dbReference>